<keyword evidence="4" id="KW-0949">S-adenosyl-L-methionine</keyword>
<sequence>MAAFQLCAASWSGMRAARGCAEHIGCLSAVAGCECVRGCRQRVRGRTAFARSWRPLMRQTRAQTGKGFAENQKTPVKMMVAVNEGTNSGASTDSAAAGQMLGSVSLVALGCAKNTVDAEVMLGDLQRNGVRIVGEDEESDVVIVNTCAFIEDAKTTSIEAILHAVGRKTGSVRGVLVTGCLAQRYASDLADELPEVDAVVGFENYSQVPELVLKILRKAPQGKASRVAVGGANVPFRPEWERWRLTPRHTAYLRAAEGCSHACSFCIIPSFRGLFRSKPWDSVLDEARRLAASGVVELNLIAEDTNQYGMDWGPKDPRRLHDLLYELAKIPGIRWIRLLYCYPSYFSDELIAAIRDIPEVVKYVDIPLQHMSDRVLRAMNRPPLDHTLKILNRIRDEIPDITLRTTFISGFPGETKEDHEILKQALREFRFRRAGIFSYSVEEGTPAALLEDLFVDPDVKESRCDELISIQQEIEEDFAKQQVGKELDVLIDRHQDGYAVGRTRFDAPEIDSMVYVVQLVDPGTMVRVKIVGTHAFDLIGEVL</sequence>
<dbReference type="OrthoDB" id="190098at2759"/>
<dbReference type="InterPro" id="IPR005839">
    <property type="entry name" value="Methylthiotransferase"/>
</dbReference>
<evidence type="ECO:0000313" key="12">
    <source>
        <dbReference type="Proteomes" id="UP000324585"/>
    </source>
</evidence>
<dbReference type="SFLD" id="SFLDG01082">
    <property type="entry name" value="B12-binding_domain_containing"/>
    <property type="match status" value="1"/>
</dbReference>
<accession>A0A5J4YVQ9</accession>
<reference evidence="12" key="1">
    <citation type="journal article" date="2019" name="Nat. Commun.">
        <title>Expansion of phycobilisome linker gene families in mesophilic red algae.</title>
        <authorList>
            <person name="Lee J."/>
            <person name="Kim D."/>
            <person name="Bhattacharya D."/>
            <person name="Yoon H.S."/>
        </authorList>
    </citation>
    <scope>NUCLEOTIDE SEQUENCE [LARGE SCALE GENOMIC DNA]</scope>
    <source>
        <strain evidence="12">CCMP 1328</strain>
    </source>
</reference>
<dbReference type="Proteomes" id="UP000324585">
    <property type="component" value="Unassembled WGS sequence"/>
</dbReference>
<keyword evidence="3" id="KW-0963">Cytoplasm</keyword>
<keyword evidence="11" id="KW-0689">Ribosomal protein</keyword>
<dbReference type="InterPro" id="IPR006638">
    <property type="entry name" value="Elp3/MiaA/NifB-like_rSAM"/>
</dbReference>
<gene>
    <name evidence="11" type="ORF">FVE85_3035</name>
</gene>
<keyword evidence="12" id="KW-1185">Reference proteome</keyword>
<dbReference type="Pfam" id="PF00919">
    <property type="entry name" value="UPF0004"/>
    <property type="match status" value="1"/>
</dbReference>
<dbReference type="GO" id="GO:0005829">
    <property type="term" value="C:cytosol"/>
    <property type="evidence" value="ECO:0007669"/>
    <property type="project" value="TreeGrafter"/>
</dbReference>
<evidence type="ECO:0000256" key="6">
    <source>
        <dbReference type="ARBA" id="ARBA00023004"/>
    </source>
</evidence>
<comment type="cofactor">
    <cofactor evidence="1">
        <name>[4Fe-4S] cluster</name>
        <dbReference type="ChEBI" id="CHEBI:49883"/>
    </cofactor>
</comment>
<dbReference type="InterPro" id="IPR012340">
    <property type="entry name" value="NA-bd_OB-fold"/>
</dbReference>
<feature type="domain" description="Radical SAM core" evidence="10">
    <location>
        <begin position="245"/>
        <end position="477"/>
    </location>
</feature>
<dbReference type="NCBIfam" id="TIGR01125">
    <property type="entry name" value="30S ribosomal protein S12 methylthiotransferase RimO"/>
    <property type="match status" value="1"/>
</dbReference>
<evidence type="ECO:0000313" key="11">
    <source>
        <dbReference type="EMBL" id="KAA8494794.1"/>
    </source>
</evidence>
<dbReference type="PANTHER" id="PTHR43837:SF1">
    <property type="entry name" value="RIBOSOMAL PROTEIN US12 METHYLTHIOTRANSFERASE RIMO"/>
    <property type="match status" value="1"/>
</dbReference>
<evidence type="ECO:0000256" key="4">
    <source>
        <dbReference type="ARBA" id="ARBA00022691"/>
    </source>
</evidence>
<dbReference type="InterPro" id="IPR058240">
    <property type="entry name" value="rSAM_sf"/>
</dbReference>
<dbReference type="InterPro" id="IPR005840">
    <property type="entry name" value="Ribosomal_uS12_MeSTrfase_RimO"/>
</dbReference>
<evidence type="ECO:0000259" key="8">
    <source>
        <dbReference type="PROSITE" id="PS50926"/>
    </source>
</evidence>
<evidence type="ECO:0000259" key="10">
    <source>
        <dbReference type="PROSITE" id="PS51918"/>
    </source>
</evidence>
<feature type="domain" description="MTTase N-terminal" evidence="9">
    <location>
        <begin position="102"/>
        <end position="217"/>
    </location>
</feature>
<dbReference type="SFLD" id="SFLDS00029">
    <property type="entry name" value="Radical_SAM"/>
    <property type="match status" value="1"/>
</dbReference>
<dbReference type="GO" id="GO:0051539">
    <property type="term" value="F:4 iron, 4 sulfur cluster binding"/>
    <property type="evidence" value="ECO:0007669"/>
    <property type="project" value="UniProtKB-KW"/>
</dbReference>
<dbReference type="HAMAP" id="MF_01865">
    <property type="entry name" value="MTTase_RimO"/>
    <property type="match status" value="1"/>
</dbReference>
<dbReference type="NCBIfam" id="TIGR00089">
    <property type="entry name" value="MiaB/RimO family radical SAM methylthiotransferase"/>
    <property type="match status" value="1"/>
</dbReference>
<dbReference type="PANTHER" id="PTHR43837">
    <property type="entry name" value="RIBOSOMAL PROTEIN S12 METHYLTHIOTRANSFERASE RIMO"/>
    <property type="match status" value="1"/>
</dbReference>
<evidence type="ECO:0000256" key="7">
    <source>
        <dbReference type="ARBA" id="ARBA00023014"/>
    </source>
</evidence>
<keyword evidence="5" id="KW-0479">Metal-binding</keyword>
<keyword evidence="2" id="KW-0004">4Fe-4S</keyword>
<dbReference type="GO" id="GO:0005840">
    <property type="term" value="C:ribosome"/>
    <property type="evidence" value="ECO:0007669"/>
    <property type="project" value="UniProtKB-KW"/>
</dbReference>
<comment type="caution">
    <text evidence="11">The sequence shown here is derived from an EMBL/GenBank/DDBJ whole genome shotgun (WGS) entry which is preliminary data.</text>
</comment>
<dbReference type="GO" id="GO:0006400">
    <property type="term" value="P:tRNA modification"/>
    <property type="evidence" value="ECO:0007669"/>
    <property type="project" value="InterPro"/>
</dbReference>
<dbReference type="PROSITE" id="PS51918">
    <property type="entry name" value="RADICAL_SAM"/>
    <property type="match status" value="1"/>
</dbReference>
<dbReference type="Pfam" id="PF04055">
    <property type="entry name" value="Radical_SAM"/>
    <property type="match status" value="1"/>
</dbReference>
<proteinExistence type="inferred from homology"/>
<evidence type="ECO:0000256" key="5">
    <source>
        <dbReference type="ARBA" id="ARBA00022723"/>
    </source>
</evidence>
<dbReference type="FunFam" id="3.80.30.20:FF:000001">
    <property type="entry name" value="tRNA-2-methylthio-N(6)-dimethylallyladenosine synthase 2"/>
    <property type="match status" value="1"/>
</dbReference>
<name>A0A5J4YVQ9_PORPP</name>
<dbReference type="SMART" id="SM00729">
    <property type="entry name" value="Elp3"/>
    <property type="match status" value="1"/>
</dbReference>
<dbReference type="SUPFAM" id="SSF102114">
    <property type="entry name" value="Radical SAM enzymes"/>
    <property type="match status" value="1"/>
</dbReference>
<dbReference type="CDD" id="cd01335">
    <property type="entry name" value="Radical_SAM"/>
    <property type="match status" value="1"/>
</dbReference>
<dbReference type="PROSITE" id="PS51449">
    <property type="entry name" value="MTTASE_N"/>
    <property type="match status" value="1"/>
</dbReference>
<evidence type="ECO:0000256" key="3">
    <source>
        <dbReference type="ARBA" id="ARBA00022490"/>
    </source>
</evidence>
<evidence type="ECO:0000256" key="2">
    <source>
        <dbReference type="ARBA" id="ARBA00022485"/>
    </source>
</evidence>
<dbReference type="GO" id="GO:0035599">
    <property type="term" value="F:aspartic acid methylthiotransferase activity"/>
    <property type="evidence" value="ECO:0007669"/>
    <property type="project" value="TreeGrafter"/>
</dbReference>
<dbReference type="InterPro" id="IPR013848">
    <property type="entry name" value="Methylthiotransferase_N"/>
</dbReference>
<feature type="domain" description="TRAM" evidence="8">
    <location>
        <begin position="480"/>
        <end position="543"/>
    </location>
</feature>
<keyword evidence="7" id="KW-0411">Iron-sulfur</keyword>
<dbReference type="InterPro" id="IPR038135">
    <property type="entry name" value="Methylthiotransferase_N_sf"/>
</dbReference>
<keyword evidence="6" id="KW-0408">Iron</keyword>
<protein>
    <submittedName>
        <fullName evidence="11">Ribosomal protein S12 methylthiotransferase RimO</fullName>
    </submittedName>
</protein>
<dbReference type="EMBL" id="VRMN01000004">
    <property type="protein sequence ID" value="KAA8494794.1"/>
    <property type="molecule type" value="Genomic_DNA"/>
</dbReference>
<dbReference type="AlphaFoldDB" id="A0A5J4YVQ9"/>
<evidence type="ECO:0000256" key="1">
    <source>
        <dbReference type="ARBA" id="ARBA00001966"/>
    </source>
</evidence>
<evidence type="ECO:0000259" key="9">
    <source>
        <dbReference type="PROSITE" id="PS51449"/>
    </source>
</evidence>
<dbReference type="SFLD" id="SFLDG01061">
    <property type="entry name" value="methylthiotransferase"/>
    <property type="match status" value="1"/>
</dbReference>
<dbReference type="Gene3D" id="3.80.30.20">
    <property type="entry name" value="tm_1862 like domain"/>
    <property type="match status" value="1"/>
</dbReference>
<dbReference type="SFLD" id="SFLDF00274">
    <property type="entry name" value="ribosomal_protein_S12_methylth"/>
    <property type="match status" value="1"/>
</dbReference>
<dbReference type="Gene3D" id="3.40.50.12160">
    <property type="entry name" value="Methylthiotransferase, N-terminal domain"/>
    <property type="match status" value="1"/>
</dbReference>
<dbReference type="Gene3D" id="2.40.50.140">
    <property type="entry name" value="Nucleic acid-binding proteins"/>
    <property type="match status" value="1"/>
</dbReference>
<dbReference type="OMA" id="YLQPAEM"/>
<dbReference type="PROSITE" id="PS50926">
    <property type="entry name" value="TRAM"/>
    <property type="match status" value="1"/>
</dbReference>
<dbReference type="InterPro" id="IPR007197">
    <property type="entry name" value="rSAM"/>
</dbReference>
<dbReference type="InterPro" id="IPR023404">
    <property type="entry name" value="rSAM_horseshoe"/>
</dbReference>
<keyword evidence="11" id="KW-0687">Ribonucleoprotein</keyword>
<dbReference type="Pfam" id="PF18693">
    <property type="entry name" value="TRAM_2"/>
    <property type="match status" value="1"/>
</dbReference>
<keyword evidence="11" id="KW-0808">Transferase</keyword>
<organism evidence="11 12">
    <name type="scientific">Porphyridium purpureum</name>
    <name type="common">Red alga</name>
    <name type="synonym">Porphyridium cruentum</name>
    <dbReference type="NCBI Taxonomy" id="35688"/>
    <lineage>
        <taxon>Eukaryota</taxon>
        <taxon>Rhodophyta</taxon>
        <taxon>Bangiophyceae</taxon>
        <taxon>Porphyridiales</taxon>
        <taxon>Porphyridiaceae</taxon>
        <taxon>Porphyridium</taxon>
    </lineage>
</organism>
<dbReference type="GO" id="GO:0046872">
    <property type="term" value="F:metal ion binding"/>
    <property type="evidence" value="ECO:0007669"/>
    <property type="project" value="UniProtKB-KW"/>
</dbReference>
<dbReference type="InterPro" id="IPR002792">
    <property type="entry name" value="TRAM_dom"/>
</dbReference>